<feature type="signal peptide" evidence="1">
    <location>
        <begin position="1"/>
        <end position="22"/>
    </location>
</feature>
<feature type="chain" id="PRO_5036166949" description="RxLR effector protein" evidence="1">
    <location>
        <begin position="23"/>
        <end position="61"/>
    </location>
</feature>
<sequence>MVGVFFKTSHLNILYLLTTVHLRVRPNGTSCCTVAVCLLRDHANDRGKDGRSKLDTPARCG</sequence>
<comment type="caution">
    <text evidence="9">The sequence shown here is derived from an EMBL/GenBank/DDBJ whole genome shotgun (WGS) entry which is preliminary data.</text>
</comment>
<accession>A0A6A4A501</accession>
<evidence type="ECO:0000313" key="19">
    <source>
        <dbReference type="Proteomes" id="UP000476176"/>
    </source>
</evidence>
<evidence type="ECO:0000313" key="3">
    <source>
        <dbReference type="EMBL" id="KAE8985005.1"/>
    </source>
</evidence>
<dbReference type="Proteomes" id="UP000440367">
    <property type="component" value="Unassembled WGS sequence"/>
</dbReference>
<evidence type="ECO:0000313" key="8">
    <source>
        <dbReference type="EMBL" id="KAE9188974.1"/>
    </source>
</evidence>
<evidence type="ECO:0000313" key="10">
    <source>
        <dbReference type="EMBL" id="KAE9283211.1"/>
    </source>
</evidence>
<dbReference type="Proteomes" id="UP000486351">
    <property type="component" value="Unassembled WGS sequence"/>
</dbReference>
<evidence type="ECO:0000313" key="15">
    <source>
        <dbReference type="Proteomes" id="UP000440367"/>
    </source>
</evidence>
<evidence type="ECO:0008006" key="22">
    <source>
        <dbReference type="Google" id="ProtNLM"/>
    </source>
</evidence>
<evidence type="ECO:0000313" key="5">
    <source>
        <dbReference type="EMBL" id="KAE9095755.1"/>
    </source>
</evidence>
<gene>
    <name evidence="10" type="ORF">PF001_g22961</name>
    <name evidence="9" type="ORF">PF002_g5327</name>
    <name evidence="7" type="ORF">PF004_g22450</name>
    <name evidence="8" type="ORF">PF005_g19842</name>
    <name evidence="6" type="ORF">PF006_g21563</name>
    <name evidence="5" type="ORF">PF007_g17271</name>
    <name evidence="11" type="ORF">PF008_g8585</name>
    <name evidence="2" type="ORF">PF009_g22063</name>
    <name evidence="4" type="ORF">PF010_g20344</name>
    <name evidence="3" type="ORF">PF011_g20560</name>
</gene>
<dbReference type="Proteomes" id="UP000488956">
    <property type="component" value="Unassembled WGS sequence"/>
</dbReference>
<dbReference type="Proteomes" id="UP000440732">
    <property type="component" value="Unassembled WGS sequence"/>
</dbReference>
<dbReference type="EMBL" id="QXGA01002003">
    <property type="protein sequence ID" value="KAE9105691.1"/>
    <property type="molecule type" value="Genomic_DNA"/>
</dbReference>
<keyword evidence="13" id="KW-1185">Reference proteome</keyword>
<dbReference type="Proteomes" id="UP000437068">
    <property type="component" value="Unassembled WGS sequence"/>
</dbReference>
<evidence type="ECO:0000313" key="9">
    <source>
        <dbReference type="EMBL" id="KAE9249339.1"/>
    </source>
</evidence>
<evidence type="ECO:0000313" key="2">
    <source>
        <dbReference type="EMBL" id="KAE8927778.1"/>
    </source>
</evidence>
<evidence type="ECO:0000313" key="16">
    <source>
        <dbReference type="Proteomes" id="UP000440732"/>
    </source>
</evidence>
<dbReference type="Proteomes" id="UP000429523">
    <property type="component" value="Unassembled WGS sequence"/>
</dbReference>
<evidence type="ECO:0000256" key="1">
    <source>
        <dbReference type="SAM" id="SignalP"/>
    </source>
</evidence>
<protein>
    <recommendedName>
        <fullName evidence="22">RxLR effector protein</fullName>
    </recommendedName>
</protein>
<dbReference type="Proteomes" id="UP000433483">
    <property type="component" value="Unassembled WGS sequence"/>
</dbReference>
<dbReference type="EMBL" id="QXGC01002252">
    <property type="protein sequence ID" value="KAE9188617.1"/>
    <property type="molecule type" value="Genomic_DNA"/>
</dbReference>
<dbReference type="EMBL" id="QXGD01000173">
    <property type="protein sequence ID" value="KAE9249339.1"/>
    <property type="molecule type" value="Genomic_DNA"/>
</dbReference>
<evidence type="ECO:0000313" key="11">
    <source>
        <dbReference type="EMBL" id="KAE9345808.1"/>
    </source>
</evidence>
<evidence type="ECO:0000313" key="21">
    <source>
        <dbReference type="Proteomes" id="UP000488956"/>
    </source>
</evidence>
<evidence type="ECO:0000313" key="17">
    <source>
        <dbReference type="Proteomes" id="UP000441208"/>
    </source>
</evidence>
<dbReference type="EMBL" id="QXFY01000389">
    <property type="protein sequence ID" value="KAE9345808.1"/>
    <property type="molecule type" value="Genomic_DNA"/>
</dbReference>
<dbReference type="AlphaFoldDB" id="A0A6A4A501"/>
<evidence type="ECO:0000313" key="13">
    <source>
        <dbReference type="Proteomes" id="UP000433483"/>
    </source>
</evidence>
<dbReference type="EMBL" id="QXGE01002284">
    <property type="protein sequence ID" value="KAE9283211.1"/>
    <property type="molecule type" value="Genomic_DNA"/>
</dbReference>
<dbReference type="EMBL" id="QXGF01001792">
    <property type="protein sequence ID" value="KAE8927778.1"/>
    <property type="molecule type" value="Genomic_DNA"/>
</dbReference>
<organism evidence="9 15">
    <name type="scientific">Phytophthora fragariae</name>
    <dbReference type="NCBI Taxonomy" id="53985"/>
    <lineage>
        <taxon>Eukaryota</taxon>
        <taxon>Sar</taxon>
        <taxon>Stramenopiles</taxon>
        <taxon>Oomycota</taxon>
        <taxon>Peronosporomycetes</taxon>
        <taxon>Peronosporales</taxon>
        <taxon>Peronosporaceae</taxon>
        <taxon>Phytophthora</taxon>
    </lineage>
</organism>
<dbReference type="EMBL" id="QXFW01001853">
    <property type="protein sequence ID" value="KAE8985005.1"/>
    <property type="molecule type" value="Genomic_DNA"/>
</dbReference>
<evidence type="ECO:0000313" key="18">
    <source>
        <dbReference type="Proteomes" id="UP000460718"/>
    </source>
</evidence>
<reference evidence="12 13" key="1">
    <citation type="submission" date="2018-08" db="EMBL/GenBank/DDBJ databases">
        <title>Genomic investigation of the strawberry pathogen Phytophthora fragariae indicates pathogenicity is determined by transcriptional variation in three key races.</title>
        <authorList>
            <person name="Adams T.M."/>
            <person name="Armitage A.D."/>
            <person name="Sobczyk M.K."/>
            <person name="Bates H.J."/>
            <person name="Dunwell J.M."/>
            <person name="Nellist C.F."/>
            <person name="Harrison R.J."/>
        </authorList>
    </citation>
    <scope>NUCLEOTIDE SEQUENCE [LARGE SCALE GENOMIC DNA]</scope>
    <source>
        <strain evidence="10 14">A4</strain>
        <strain evidence="9 15">BC-1</strain>
        <strain evidence="7 19">BC-23</strain>
        <strain evidence="8 13">NOV-27</strain>
        <strain evidence="6 16">NOV-5</strain>
        <strain evidence="5 17">NOV-71</strain>
        <strain evidence="11 20">NOV-77</strain>
        <strain evidence="2 12">NOV-9</strain>
        <strain evidence="4 21">ONT-3</strain>
        <strain evidence="3 18">SCRP245</strain>
    </source>
</reference>
<dbReference type="OrthoDB" id="10268759at2759"/>
<proteinExistence type="predicted"/>
<keyword evidence="1" id="KW-0732">Signal</keyword>
<evidence type="ECO:0000313" key="7">
    <source>
        <dbReference type="EMBL" id="KAE9188617.1"/>
    </source>
</evidence>
<dbReference type="Proteomes" id="UP000460718">
    <property type="component" value="Unassembled WGS sequence"/>
</dbReference>
<dbReference type="EMBL" id="QXFX01001723">
    <property type="protein sequence ID" value="KAE9085740.1"/>
    <property type="molecule type" value="Genomic_DNA"/>
</dbReference>
<evidence type="ECO:0000313" key="4">
    <source>
        <dbReference type="EMBL" id="KAE9085740.1"/>
    </source>
</evidence>
<evidence type="ECO:0000313" key="12">
    <source>
        <dbReference type="Proteomes" id="UP000429523"/>
    </source>
</evidence>
<evidence type="ECO:0000313" key="20">
    <source>
        <dbReference type="Proteomes" id="UP000486351"/>
    </source>
</evidence>
<dbReference type="Proteomes" id="UP000476176">
    <property type="component" value="Unassembled WGS sequence"/>
</dbReference>
<dbReference type="EMBL" id="QXGB01001551">
    <property type="protein sequence ID" value="KAE9188974.1"/>
    <property type="molecule type" value="Genomic_DNA"/>
</dbReference>
<dbReference type="EMBL" id="QXFZ01001158">
    <property type="protein sequence ID" value="KAE9095755.1"/>
    <property type="molecule type" value="Genomic_DNA"/>
</dbReference>
<dbReference type="Proteomes" id="UP000441208">
    <property type="component" value="Unassembled WGS sequence"/>
</dbReference>
<evidence type="ECO:0000313" key="14">
    <source>
        <dbReference type="Proteomes" id="UP000437068"/>
    </source>
</evidence>
<name>A0A6A4A501_9STRA</name>
<evidence type="ECO:0000313" key="6">
    <source>
        <dbReference type="EMBL" id="KAE9105691.1"/>
    </source>
</evidence>